<dbReference type="Proteomes" id="UP001178461">
    <property type="component" value="Chromosome Z"/>
</dbReference>
<keyword evidence="3" id="KW-0274">FAD</keyword>
<evidence type="ECO:0000256" key="5">
    <source>
        <dbReference type="SAM" id="MobiDB-lite"/>
    </source>
</evidence>
<name>A0AA35LDW7_9SAUR</name>
<dbReference type="EMBL" id="OX395140">
    <property type="protein sequence ID" value="CAI5794571.1"/>
    <property type="molecule type" value="Genomic_DNA"/>
</dbReference>
<dbReference type="InterPro" id="IPR003097">
    <property type="entry name" value="CysJ-like_FAD-binding"/>
</dbReference>
<feature type="compositionally biased region" description="Polar residues" evidence="5">
    <location>
        <begin position="119"/>
        <end position="130"/>
    </location>
</feature>
<reference evidence="7" key="1">
    <citation type="submission" date="2022-12" db="EMBL/GenBank/DDBJ databases">
        <authorList>
            <person name="Alioto T."/>
            <person name="Alioto T."/>
            <person name="Gomez Garrido J."/>
        </authorList>
    </citation>
    <scope>NUCLEOTIDE SEQUENCE</scope>
</reference>
<evidence type="ECO:0000313" key="7">
    <source>
        <dbReference type="EMBL" id="CAI5794571.1"/>
    </source>
</evidence>
<evidence type="ECO:0000256" key="4">
    <source>
        <dbReference type="ARBA" id="ARBA00023002"/>
    </source>
</evidence>
<sequence length="299" mass="32527">MVAPSNAPEDVALFCRLLNLEPGRRFVVQPAEEGAALQFPLPQPCTVGRLVEKHLDITRTPRRSFFELAALLSPDQREREKLAEFASAPGQEELYAYCHRPRRTTLEATSCSLAAAMKPTTSTSGASGRSLSPGASCPSSRPFPATRTRRFTSNTESSKTSRCFGIWCVAAPGSIWPGAPRRFPTPWPPPCAPRSSPKAPCRKARRPASWRRWSGPGASRPRPGPELGADGKRSCGRIFGYQFGPEHLSILLRIPGTNCSIFPLPRPIGSQGRQGPLPLPLPEASGSPGTRRLIRRSVD</sequence>
<dbReference type="SUPFAM" id="SSF63380">
    <property type="entry name" value="Riboflavin synthase domain-like"/>
    <property type="match status" value="1"/>
</dbReference>
<dbReference type="PANTHER" id="PTHR19384">
    <property type="entry name" value="NITRIC OXIDE SYNTHASE-RELATED"/>
    <property type="match status" value="1"/>
</dbReference>
<dbReference type="InterPro" id="IPR017938">
    <property type="entry name" value="Riboflavin_synthase-like_b-brl"/>
</dbReference>
<dbReference type="GO" id="GO:0010181">
    <property type="term" value="F:FMN binding"/>
    <property type="evidence" value="ECO:0007669"/>
    <property type="project" value="TreeGrafter"/>
</dbReference>
<protein>
    <submittedName>
        <fullName evidence="7">NADPH-dependent diflavin oxidoreductase 1 isoform X3</fullName>
    </submittedName>
</protein>
<dbReference type="GO" id="GO:0005829">
    <property type="term" value="C:cytosol"/>
    <property type="evidence" value="ECO:0007669"/>
    <property type="project" value="TreeGrafter"/>
</dbReference>
<evidence type="ECO:0000313" key="8">
    <source>
        <dbReference type="Proteomes" id="UP001178461"/>
    </source>
</evidence>
<feature type="region of interest" description="Disordered" evidence="5">
    <location>
        <begin position="119"/>
        <end position="156"/>
    </location>
</feature>
<dbReference type="InterPro" id="IPR023173">
    <property type="entry name" value="NADPH_Cyt_P450_Rdtase_alpha"/>
</dbReference>
<keyword evidence="2" id="KW-0285">Flavoprotein</keyword>
<feature type="region of interest" description="Disordered" evidence="5">
    <location>
        <begin position="265"/>
        <end position="299"/>
    </location>
</feature>
<evidence type="ECO:0000256" key="2">
    <source>
        <dbReference type="ARBA" id="ARBA00022630"/>
    </source>
</evidence>
<proteinExistence type="predicted"/>
<comment type="cofactor">
    <cofactor evidence="1">
        <name>FAD</name>
        <dbReference type="ChEBI" id="CHEBI:57692"/>
    </cofactor>
</comment>
<keyword evidence="4" id="KW-0560">Oxidoreductase</keyword>
<feature type="domain" description="Sulfite reductase [NADPH] flavoprotein alpha-component-like FAD-binding" evidence="6">
    <location>
        <begin position="2"/>
        <end position="100"/>
    </location>
</feature>
<evidence type="ECO:0000259" key="6">
    <source>
        <dbReference type="Pfam" id="PF00667"/>
    </source>
</evidence>
<dbReference type="Pfam" id="PF00667">
    <property type="entry name" value="FAD_binding_1"/>
    <property type="match status" value="1"/>
</dbReference>
<keyword evidence="8" id="KW-1185">Reference proteome</keyword>
<evidence type="ECO:0000256" key="3">
    <source>
        <dbReference type="ARBA" id="ARBA00022827"/>
    </source>
</evidence>
<dbReference type="Gene3D" id="1.20.990.10">
    <property type="entry name" value="NADPH-cytochrome p450 Reductase, Chain A, domain 3"/>
    <property type="match status" value="1"/>
</dbReference>
<dbReference type="AlphaFoldDB" id="A0AA35LDW7"/>
<feature type="region of interest" description="Disordered" evidence="5">
    <location>
        <begin position="190"/>
        <end position="230"/>
    </location>
</feature>
<dbReference type="GO" id="GO:0050660">
    <property type="term" value="F:flavin adenine dinucleotide binding"/>
    <property type="evidence" value="ECO:0007669"/>
    <property type="project" value="TreeGrafter"/>
</dbReference>
<feature type="compositionally biased region" description="Basic residues" evidence="5">
    <location>
        <begin position="200"/>
        <end position="209"/>
    </location>
</feature>
<dbReference type="GO" id="GO:0016491">
    <property type="term" value="F:oxidoreductase activity"/>
    <property type="evidence" value="ECO:0007669"/>
    <property type="project" value="UniProtKB-KW"/>
</dbReference>
<dbReference type="PANTHER" id="PTHR19384:SF10">
    <property type="entry name" value="NADPH-DEPENDENT DIFLAVIN OXIDOREDUCTASE 1"/>
    <property type="match status" value="1"/>
</dbReference>
<feature type="compositionally biased region" description="Low complexity" evidence="5">
    <location>
        <begin position="211"/>
        <end position="221"/>
    </location>
</feature>
<gene>
    <name evidence="7" type="ORF">PODLI_1B006882</name>
</gene>
<evidence type="ECO:0000256" key="1">
    <source>
        <dbReference type="ARBA" id="ARBA00001974"/>
    </source>
</evidence>
<organism evidence="7 8">
    <name type="scientific">Podarcis lilfordi</name>
    <name type="common">Lilford's wall lizard</name>
    <dbReference type="NCBI Taxonomy" id="74358"/>
    <lineage>
        <taxon>Eukaryota</taxon>
        <taxon>Metazoa</taxon>
        <taxon>Chordata</taxon>
        <taxon>Craniata</taxon>
        <taxon>Vertebrata</taxon>
        <taxon>Euteleostomi</taxon>
        <taxon>Lepidosauria</taxon>
        <taxon>Squamata</taxon>
        <taxon>Bifurcata</taxon>
        <taxon>Unidentata</taxon>
        <taxon>Episquamata</taxon>
        <taxon>Laterata</taxon>
        <taxon>Lacertibaenia</taxon>
        <taxon>Lacertidae</taxon>
        <taxon>Podarcis</taxon>
    </lineage>
</organism>
<accession>A0AA35LDW7</accession>